<evidence type="ECO:0000256" key="1">
    <source>
        <dbReference type="SAM" id="MobiDB-lite"/>
    </source>
</evidence>
<organism evidence="3 4">
    <name type="scientific">Sphaerobolus stellatus (strain SS14)</name>
    <dbReference type="NCBI Taxonomy" id="990650"/>
    <lineage>
        <taxon>Eukaryota</taxon>
        <taxon>Fungi</taxon>
        <taxon>Dikarya</taxon>
        <taxon>Basidiomycota</taxon>
        <taxon>Agaricomycotina</taxon>
        <taxon>Agaricomycetes</taxon>
        <taxon>Phallomycetidae</taxon>
        <taxon>Geastrales</taxon>
        <taxon>Sphaerobolaceae</taxon>
        <taxon>Sphaerobolus</taxon>
    </lineage>
</organism>
<accession>A0A0C9UD89</accession>
<feature type="compositionally biased region" description="Low complexity" evidence="1">
    <location>
        <begin position="105"/>
        <end position="121"/>
    </location>
</feature>
<reference evidence="3 4" key="1">
    <citation type="submission" date="2014-06" db="EMBL/GenBank/DDBJ databases">
        <title>Evolutionary Origins and Diversification of the Mycorrhizal Mutualists.</title>
        <authorList>
            <consortium name="DOE Joint Genome Institute"/>
            <consortium name="Mycorrhizal Genomics Consortium"/>
            <person name="Kohler A."/>
            <person name="Kuo A."/>
            <person name="Nagy L.G."/>
            <person name="Floudas D."/>
            <person name="Copeland A."/>
            <person name="Barry K.W."/>
            <person name="Cichocki N."/>
            <person name="Veneault-Fourrey C."/>
            <person name="LaButti K."/>
            <person name="Lindquist E.A."/>
            <person name="Lipzen A."/>
            <person name="Lundell T."/>
            <person name="Morin E."/>
            <person name="Murat C."/>
            <person name="Riley R."/>
            <person name="Ohm R."/>
            <person name="Sun H."/>
            <person name="Tunlid A."/>
            <person name="Henrissat B."/>
            <person name="Grigoriev I.V."/>
            <person name="Hibbett D.S."/>
            <person name="Martin F."/>
        </authorList>
    </citation>
    <scope>NUCLEOTIDE SEQUENCE [LARGE SCALE GENOMIC DNA]</scope>
    <source>
        <strain evidence="3 4">SS14</strain>
    </source>
</reference>
<feature type="region of interest" description="Disordered" evidence="1">
    <location>
        <begin position="90"/>
        <end position="121"/>
    </location>
</feature>
<dbReference type="EMBL" id="KN837954">
    <property type="protein sequence ID" value="KIJ22772.1"/>
    <property type="molecule type" value="Genomic_DNA"/>
</dbReference>
<keyword evidence="4" id="KW-1185">Reference proteome</keyword>
<sequence length="149" mass="16366">MQWAAEFLLFPLAPTIELSSSPQSEIDIITPCSYPTLALAWWHTSAPISHTYAYTHRNNIRNTIRMPSYTPSIKFTILHQAITPPPFCSVEAPNQSSMSNENHPSVRLSQPSRPSSRSRTSTFGVLPVSVVGGSLILHNVPTVAVVLKA</sequence>
<dbReference type="AlphaFoldDB" id="A0A0C9UD89"/>
<dbReference type="Proteomes" id="UP000054279">
    <property type="component" value="Unassembled WGS sequence"/>
</dbReference>
<dbReference type="HOGENOM" id="CLU_1750866_0_0_1"/>
<proteinExistence type="predicted"/>
<dbReference type="EMBL" id="KN837816">
    <property type="protein sequence ID" value="KIJ23075.1"/>
    <property type="molecule type" value="Genomic_DNA"/>
</dbReference>
<name>A0A0C9UD89_SPHS4</name>
<evidence type="ECO:0000313" key="4">
    <source>
        <dbReference type="Proteomes" id="UP000054279"/>
    </source>
</evidence>
<evidence type="ECO:0000313" key="3">
    <source>
        <dbReference type="EMBL" id="KIJ23075.1"/>
    </source>
</evidence>
<feature type="compositionally biased region" description="Polar residues" evidence="1">
    <location>
        <begin position="92"/>
        <end position="103"/>
    </location>
</feature>
<gene>
    <name evidence="3" type="ORF">M422DRAFT_276423</name>
    <name evidence="2" type="ORF">M422DRAFT_276752</name>
</gene>
<protein>
    <submittedName>
        <fullName evidence="3">Uncharacterized protein</fullName>
    </submittedName>
</protein>
<evidence type="ECO:0000313" key="2">
    <source>
        <dbReference type="EMBL" id="KIJ22772.1"/>
    </source>
</evidence>